<feature type="compositionally biased region" description="Acidic residues" evidence="1">
    <location>
        <begin position="74"/>
        <end position="87"/>
    </location>
</feature>
<dbReference type="Proteomes" id="UP001292094">
    <property type="component" value="Unassembled WGS sequence"/>
</dbReference>
<proteinExistence type="predicted"/>
<accession>A0AAE1NGH2</accession>
<feature type="compositionally biased region" description="Polar residues" evidence="1">
    <location>
        <begin position="109"/>
        <end position="123"/>
    </location>
</feature>
<feature type="region of interest" description="Disordered" evidence="1">
    <location>
        <begin position="72"/>
        <end position="126"/>
    </location>
</feature>
<sequence length="156" mass="17760">MSAVTERASQLVSRVHQDLRSLDLGMHTTQFVSRVNRSQLVSRVNKSQFVNLVNKRVRSRLRRKSHYEEAQLVVEEEEEEDEDEDGVNIEGKMDANDERKMVSEEQEDIQSGNTSYTPSLPSPNTFTVTTVTFAANIKQNKSTQSNTKRLGVTQDN</sequence>
<gene>
    <name evidence="2" type="ORF">Pmani_038318</name>
</gene>
<reference evidence="2" key="1">
    <citation type="submission" date="2023-11" db="EMBL/GenBank/DDBJ databases">
        <title>Genome assemblies of two species of porcelain crab, Petrolisthes cinctipes and Petrolisthes manimaculis (Anomura: Porcellanidae).</title>
        <authorList>
            <person name="Angst P."/>
        </authorList>
    </citation>
    <scope>NUCLEOTIDE SEQUENCE</scope>
    <source>
        <strain evidence="2">PB745_02</strain>
        <tissue evidence="2">Gill</tissue>
    </source>
</reference>
<feature type="compositionally biased region" description="Basic and acidic residues" evidence="1">
    <location>
        <begin position="91"/>
        <end position="103"/>
    </location>
</feature>
<name>A0AAE1NGH2_9EUCA</name>
<evidence type="ECO:0000256" key="1">
    <source>
        <dbReference type="SAM" id="MobiDB-lite"/>
    </source>
</evidence>
<dbReference type="AlphaFoldDB" id="A0AAE1NGH2"/>
<evidence type="ECO:0000313" key="2">
    <source>
        <dbReference type="EMBL" id="KAK4288659.1"/>
    </source>
</evidence>
<evidence type="ECO:0000313" key="3">
    <source>
        <dbReference type="Proteomes" id="UP001292094"/>
    </source>
</evidence>
<keyword evidence="3" id="KW-1185">Reference proteome</keyword>
<comment type="caution">
    <text evidence="2">The sequence shown here is derived from an EMBL/GenBank/DDBJ whole genome shotgun (WGS) entry which is preliminary data.</text>
</comment>
<organism evidence="2 3">
    <name type="scientific">Petrolisthes manimaculis</name>
    <dbReference type="NCBI Taxonomy" id="1843537"/>
    <lineage>
        <taxon>Eukaryota</taxon>
        <taxon>Metazoa</taxon>
        <taxon>Ecdysozoa</taxon>
        <taxon>Arthropoda</taxon>
        <taxon>Crustacea</taxon>
        <taxon>Multicrustacea</taxon>
        <taxon>Malacostraca</taxon>
        <taxon>Eumalacostraca</taxon>
        <taxon>Eucarida</taxon>
        <taxon>Decapoda</taxon>
        <taxon>Pleocyemata</taxon>
        <taxon>Anomura</taxon>
        <taxon>Galatheoidea</taxon>
        <taxon>Porcellanidae</taxon>
        <taxon>Petrolisthes</taxon>
    </lineage>
</organism>
<protein>
    <submittedName>
        <fullName evidence="2">Uncharacterized protein</fullName>
    </submittedName>
</protein>
<dbReference type="EMBL" id="JAWZYT010006191">
    <property type="protein sequence ID" value="KAK4288659.1"/>
    <property type="molecule type" value="Genomic_DNA"/>
</dbReference>